<dbReference type="VEuPathDB" id="FungiDB:C7M61_004330"/>
<dbReference type="OrthoDB" id="3970464at2759"/>
<comment type="cofactor">
    <cofactor evidence="9">
        <name>Mg(2+)</name>
        <dbReference type="ChEBI" id="CHEBI:18420"/>
    </cofactor>
    <text evidence="9">Binds 1 Mg(2+) per subunit.</text>
</comment>
<keyword evidence="5 9" id="KW-0460">Magnesium</keyword>
<name>A0A2P7YIQ9_9ASCO</name>
<dbReference type="Pfam" id="PF00205">
    <property type="entry name" value="TPP_enzyme_M"/>
    <property type="match status" value="1"/>
</dbReference>
<dbReference type="InterPro" id="IPR029035">
    <property type="entry name" value="DHS-like_NAD/FAD-binding_dom"/>
</dbReference>
<keyword evidence="6 10" id="KW-0786">Thiamine pyrophosphate</keyword>
<proteinExistence type="inferred from homology"/>
<dbReference type="EMBL" id="PYFQ01000013">
    <property type="protein sequence ID" value="PSK35848.1"/>
    <property type="molecule type" value="Genomic_DNA"/>
</dbReference>
<dbReference type="InterPro" id="IPR012000">
    <property type="entry name" value="Thiamin_PyroP_enz_cen_dom"/>
</dbReference>
<dbReference type="Gene3D" id="3.40.50.970">
    <property type="match status" value="2"/>
</dbReference>
<dbReference type="PANTHER" id="PTHR43452">
    <property type="entry name" value="PYRUVATE DECARBOXYLASE"/>
    <property type="match status" value="1"/>
</dbReference>
<dbReference type="InterPro" id="IPR047213">
    <property type="entry name" value="TPP_PYR_PDC_IPDC-like"/>
</dbReference>
<dbReference type="GO" id="GO:0030976">
    <property type="term" value="F:thiamine pyrophosphate binding"/>
    <property type="evidence" value="ECO:0007669"/>
    <property type="project" value="InterPro"/>
</dbReference>
<dbReference type="RefSeq" id="XP_024712321.1">
    <property type="nucleotide sequence ID" value="XM_024859652.1"/>
</dbReference>
<feature type="binding site" evidence="8">
    <location>
        <position position="491"/>
    </location>
    <ligand>
        <name>pyruvate</name>
        <dbReference type="ChEBI" id="CHEBI:15361"/>
        <label>1</label>
        <note>substrate; ligand shared between two neighboring subunits</note>
    </ligand>
</feature>
<comment type="cofactor">
    <cofactor evidence="1">
        <name>thiamine diphosphate</name>
        <dbReference type="ChEBI" id="CHEBI:58937"/>
    </cofactor>
</comment>
<comment type="caution">
    <text evidence="14">The sequence shown here is derived from an EMBL/GenBank/DDBJ whole genome shotgun (WGS) entry which is preliminary data.</text>
</comment>
<dbReference type="InterPro" id="IPR029061">
    <property type="entry name" value="THDP-binding"/>
</dbReference>
<evidence type="ECO:0008006" key="16">
    <source>
        <dbReference type="Google" id="ProtNLM"/>
    </source>
</evidence>
<dbReference type="PIRSF" id="PIRSF036565">
    <property type="entry name" value="Pyruvt_ip_decrb"/>
    <property type="match status" value="1"/>
</dbReference>
<evidence type="ECO:0000259" key="13">
    <source>
        <dbReference type="Pfam" id="PF02776"/>
    </source>
</evidence>
<dbReference type="Gene3D" id="3.40.50.1220">
    <property type="entry name" value="TPP-binding domain"/>
    <property type="match status" value="1"/>
</dbReference>
<dbReference type="SUPFAM" id="SSF52518">
    <property type="entry name" value="Thiamin diphosphate-binding fold (THDP-binding)"/>
    <property type="match status" value="2"/>
</dbReference>
<dbReference type="SUPFAM" id="SSF52467">
    <property type="entry name" value="DHS-like NAD/FAD-binding domain"/>
    <property type="match status" value="1"/>
</dbReference>
<accession>A0A2P7YIQ9</accession>
<feature type="binding site" evidence="8">
    <location>
        <position position="126"/>
    </location>
    <ligand>
        <name>pyruvate</name>
        <dbReference type="ChEBI" id="CHEBI:15361"/>
        <label>1</label>
        <note>substrate; ligand shared between two neighboring subunits</note>
    </ligand>
</feature>
<organism evidence="14 15">
    <name type="scientific">Candidozyma pseudohaemuli</name>
    <dbReference type="NCBI Taxonomy" id="418784"/>
    <lineage>
        <taxon>Eukaryota</taxon>
        <taxon>Fungi</taxon>
        <taxon>Dikarya</taxon>
        <taxon>Ascomycota</taxon>
        <taxon>Saccharomycotina</taxon>
        <taxon>Pichiomycetes</taxon>
        <taxon>Metschnikowiaceae</taxon>
        <taxon>Candidozyma</taxon>
    </lineage>
</organism>
<feature type="domain" description="Thiamine pyrophosphate enzyme N-terminal TPP-binding" evidence="13">
    <location>
        <begin position="7"/>
        <end position="119"/>
    </location>
</feature>
<keyword evidence="4" id="KW-0210">Decarboxylase</keyword>
<keyword evidence="3 9" id="KW-0479">Metal-binding</keyword>
<dbReference type="CDD" id="cd07038">
    <property type="entry name" value="TPP_PYR_PDC_IPDC_like"/>
    <property type="match status" value="1"/>
</dbReference>
<dbReference type="GO" id="GO:0000287">
    <property type="term" value="F:magnesium ion binding"/>
    <property type="evidence" value="ECO:0007669"/>
    <property type="project" value="InterPro"/>
</dbReference>
<keyword evidence="7" id="KW-0456">Lyase</keyword>
<comment type="similarity">
    <text evidence="2 10">Belongs to the TPP enzyme family.</text>
</comment>
<sequence>MSETISLGRYLFERLHQEPIGLQSIFGVPGDFNLTLLDKINEVEGLKWRGCSNELNAAYATDGYSRVRGNASTNGLGFGALVTTYGVGELSAINGVAGSYAEHVGLLHIVGYPSLVAQKKQLLLHHTLGEGNYDAFNKMADNISQADGILDHPVLAPDVIDRVIREAYIHQRPGYLGFPSDMVNVQVPKLRLDKPLDLSPLKNDPKVQAKVLEKILGMIKNSQNPVIIVDVCCGRYNVTKEAAALIEATQFKYATAPMAKGTRNIDENGKRFTGIYVGSLSYEDTKKSVEESDLVISLGFLPSDFNTGAFSYCLSENFIELHSDHTIIGDSFYNHLAMKELLTALVQLPELKDALAHHDTNDHFKNEYSIEPMDKSGKITQKWLWNRLSVFLKPEDIVITESGTASFGIISTRFPKDVFGISQILWGSIGYSVGATLGAAAAAKETNPDRRVILFVGDGSLQMSVQEISTMVRNDLHPYLFILNNEGYTVEKLIHGPEEDYNQIQLWDHQLLLPAFGAKHYESLKVGEAAELKNLFNDDKFNKNDRIRLIELLLDSKDAPQNLVEQAKLASKVNSN</sequence>
<evidence type="ECO:0000256" key="8">
    <source>
        <dbReference type="PIRSR" id="PIRSR036565-1"/>
    </source>
</evidence>
<dbReference type="Proteomes" id="UP000241107">
    <property type="component" value="Unassembled WGS sequence"/>
</dbReference>
<feature type="binding site" evidence="9">
    <location>
        <position position="487"/>
    </location>
    <ligand>
        <name>Mg(2+)</name>
        <dbReference type="ChEBI" id="CHEBI:18420"/>
    </ligand>
</feature>
<evidence type="ECO:0000256" key="1">
    <source>
        <dbReference type="ARBA" id="ARBA00001964"/>
    </source>
</evidence>
<feature type="domain" description="Thiamine pyrophosphate enzyme TPP-binding" evidence="12">
    <location>
        <begin position="423"/>
        <end position="540"/>
    </location>
</feature>
<protein>
    <recommendedName>
        <fullName evidence="16">Pyruvate decarboxylase</fullName>
    </recommendedName>
</protein>
<dbReference type="GO" id="GO:0005634">
    <property type="term" value="C:nucleus"/>
    <property type="evidence" value="ECO:0007669"/>
    <property type="project" value="TreeGrafter"/>
</dbReference>
<dbReference type="FunFam" id="3.40.50.970:FF:000024">
    <property type="entry name" value="Pyruvate decarboxylase isozyme"/>
    <property type="match status" value="1"/>
</dbReference>
<evidence type="ECO:0000313" key="14">
    <source>
        <dbReference type="EMBL" id="PSK35848.1"/>
    </source>
</evidence>
<dbReference type="GO" id="GO:0005829">
    <property type="term" value="C:cytosol"/>
    <property type="evidence" value="ECO:0007669"/>
    <property type="project" value="TreeGrafter"/>
</dbReference>
<reference evidence="14 15" key="1">
    <citation type="submission" date="2018-03" db="EMBL/GenBank/DDBJ databases">
        <title>Candida pseudohaemulonii genome assembly and annotation.</title>
        <authorList>
            <person name="Munoz J.F."/>
            <person name="Gade L.G."/>
            <person name="Chow N.A."/>
            <person name="Litvintseva A.P."/>
            <person name="Loparev V.N."/>
            <person name="Cuomo C.A."/>
        </authorList>
    </citation>
    <scope>NUCLEOTIDE SEQUENCE [LARGE SCALE GENOMIC DNA]</scope>
    <source>
        <strain evidence="14 15">B12108</strain>
    </source>
</reference>
<dbReference type="InterPro" id="IPR047214">
    <property type="entry name" value="TPP_PDC_IPDC"/>
</dbReference>
<keyword evidence="15" id="KW-1185">Reference proteome</keyword>
<evidence type="ECO:0000256" key="2">
    <source>
        <dbReference type="ARBA" id="ARBA00007812"/>
    </source>
</evidence>
<dbReference type="Pfam" id="PF02776">
    <property type="entry name" value="TPP_enzyme_N"/>
    <property type="match status" value="1"/>
</dbReference>
<evidence type="ECO:0000256" key="7">
    <source>
        <dbReference type="ARBA" id="ARBA00023239"/>
    </source>
</evidence>
<dbReference type="CDD" id="cd02005">
    <property type="entry name" value="TPP_PDC_IPDC"/>
    <property type="match status" value="1"/>
</dbReference>
<dbReference type="FunFam" id="3.40.50.970:FF:000019">
    <property type="entry name" value="Pyruvate decarboxylase isozyme"/>
    <property type="match status" value="1"/>
</dbReference>
<dbReference type="InterPro" id="IPR012110">
    <property type="entry name" value="PDC/IPDC-like"/>
</dbReference>
<feature type="binding site" evidence="9">
    <location>
        <position position="458"/>
    </location>
    <ligand>
        <name>Mg(2+)</name>
        <dbReference type="ChEBI" id="CHEBI:18420"/>
    </ligand>
</feature>
<evidence type="ECO:0000256" key="5">
    <source>
        <dbReference type="ARBA" id="ARBA00022842"/>
    </source>
</evidence>
<dbReference type="GeneID" id="36567718"/>
<evidence type="ECO:0000256" key="3">
    <source>
        <dbReference type="ARBA" id="ARBA00022723"/>
    </source>
</evidence>
<dbReference type="InterPro" id="IPR011766">
    <property type="entry name" value="TPP_enzyme_TPP-bd"/>
</dbReference>
<dbReference type="AlphaFoldDB" id="A0A2P7YIQ9"/>
<dbReference type="InterPro" id="IPR012001">
    <property type="entry name" value="Thiamin_PyroP_enz_TPP-bd_dom"/>
</dbReference>
<evidence type="ECO:0000259" key="11">
    <source>
        <dbReference type="Pfam" id="PF00205"/>
    </source>
</evidence>
<dbReference type="Pfam" id="PF02775">
    <property type="entry name" value="TPP_enzyme_C"/>
    <property type="match status" value="1"/>
</dbReference>
<dbReference type="PANTHER" id="PTHR43452:SF30">
    <property type="entry name" value="PYRUVATE DECARBOXYLASE ISOZYME 1-RELATED"/>
    <property type="match status" value="1"/>
</dbReference>
<feature type="binding site" evidence="8">
    <location>
        <position position="168"/>
    </location>
    <ligand>
        <name>pyruvate</name>
        <dbReference type="ChEBI" id="CHEBI:15361"/>
        <label>2</label>
        <note>allosteric activator</note>
    </ligand>
</feature>
<gene>
    <name evidence="14" type="ORF">C7M61_004330</name>
</gene>
<dbReference type="GO" id="GO:0004737">
    <property type="term" value="F:pyruvate decarboxylase activity"/>
    <property type="evidence" value="ECO:0007669"/>
    <property type="project" value="TreeGrafter"/>
</dbReference>
<evidence type="ECO:0000256" key="6">
    <source>
        <dbReference type="ARBA" id="ARBA00023052"/>
    </source>
</evidence>
<evidence type="ECO:0000259" key="12">
    <source>
        <dbReference type="Pfam" id="PF02775"/>
    </source>
</evidence>
<evidence type="ECO:0000313" key="15">
    <source>
        <dbReference type="Proteomes" id="UP000241107"/>
    </source>
</evidence>
<evidence type="ECO:0000256" key="4">
    <source>
        <dbReference type="ARBA" id="ARBA00022793"/>
    </source>
</evidence>
<evidence type="ECO:0000256" key="10">
    <source>
        <dbReference type="RuleBase" id="RU362132"/>
    </source>
</evidence>
<feature type="binding site" evidence="9">
    <location>
        <position position="485"/>
    </location>
    <ligand>
        <name>Mg(2+)</name>
        <dbReference type="ChEBI" id="CHEBI:18420"/>
    </ligand>
</feature>
<feature type="binding site" evidence="8">
    <location>
        <position position="31"/>
    </location>
    <ligand>
        <name>pyruvate</name>
        <dbReference type="ChEBI" id="CHEBI:15361"/>
        <label>1</label>
        <note>substrate; ligand shared between two neighboring subunits</note>
    </ligand>
</feature>
<feature type="domain" description="Thiamine pyrophosphate enzyme central" evidence="11">
    <location>
        <begin position="212"/>
        <end position="337"/>
    </location>
</feature>
<dbReference type="GO" id="GO:0000949">
    <property type="term" value="P:aromatic amino acid family catabolic process to alcohol via Ehrlich pathway"/>
    <property type="evidence" value="ECO:0007669"/>
    <property type="project" value="TreeGrafter"/>
</dbReference>
<dbReference type="STRING" id="418784.A0A2P7YIQ9"/>
<evidence type="ECO:0000256" key="9">
    <source>
        <dbReference type="PIRSR" id="PIRSR036565-2"/>
    </source>
</evidence>